<evidence type="ECO:0000256" key="1">
    <source>
        <dbReference type="SAM" id="Phobius"/>
    </source>
</evidence>
<proteinExistence type="predicted"/>
<dbReference type="AlphaFoldDB" id="A0A418WHQ7"/>
<reference evidence="2 3" key="1">
    <citation type="submission" date="2018-09" db="EMBL/GenBank/DDBJ databases">
        <authorList>
            <person name="Zhu H."/>
        </authorList>
    </citation>
    <scope>NUCLEOTIDE SEQUENCE [LARGE SCALE GENOMIC DNA]</scope>
    <source>
        <strain evidence="2 3">K1W22B-8</strain>
    </source>
</reference>
<dbReference type="Proteomes" id="UP000284605">
    <property type="component" value="Unassembled WGS sequence"/>
</dbReference>
<evidence type="ECO:0000313" key="3">
    <source>
        <dbReference type="Proteomes" id="UP000284605"/>
    </source>
</evidence>
<keyword evidence="1" id="KW-0812">Transmembrane</keyword>
<dbReference type="EMBL" id="QYUK01000011">
    <property type="protein sequence ID" value="RJF89535.1"/>
    <property type="molecule type" value="Genomic_DNA"/>
</dbReference>
<organism evidence="2 3">
    <name type="scientific">Oleomonas cavernae</name>
    <dbReference type="NCBI Taxonomy" id="2320859"/>
    <lineage>
        <taxon>Bacteria</taxon>
        <taxon>Pseudomonadati</taxon>
        <taxon>Pseudomonadota</taxon>
        <taxon>Alphaproteobacteria</taxon>
        <taxon>Acetobacterales</taxon>
        <taxon>Acetobacteraceae</taxon>
        <taxon>Oleomonas</taxon>
    </lineage>
</organism>
<gene>
    <name evidence="2" type="ORF">D3874_23315</name>
</gene>
<accession>A0A418WHQ7</accession>
<keyword evidence="1" id="KW-0472">Membrane</keyword>
<sequence length="222" mass="24964">MVVMLPLCLFAIYLVTGGGLGRIMADLEIAQAPVTVVPTRPPVGECRTIFVVSGCWMSVAYEVDGVPYVRDLTHVWFGRIMGEVPMEFVRSADDPSLVTTRYALDRQGLELLAFGLFATLAVVLLIQIPLVISRSLQRARQVRMLGGRPLRLRPTVLLNERRGTSRLLGEYPLTVRDQSRQWIFLIEPVEHRGGEPRVYLDEALRRLDLSRAERRLLAAAAR</sequence>
<protein>
    <submittedName>
        <fullName evidence="2">Uncharacterized protein</fullName>
    </submittedName>
</protein>
<keyword evidence="3" id="KW-1185">Reference proteome</keyword>
<evidence type="ECO:0000313" key="2">
    <source>
        <dbReference type="EMBL" id="RJF89535.1"/>
    </source>
</evidence>
<comment type="caution">
    <text evidence="2">The sequence shown here is derived from an EMBL/GenBank/DDBJ whole genome shotgun (WGS) entry which is preliminary data.</text>
</comment>
<feature type="transmembrane region" description="Helical" evidence="1">
    <location>
        <begin position="111"/>
        <end position="132"/>
    </location>
</feature>
<keyword evidence="1" id="KW-1133">Transmembrane helix</keyword>
<name>A0A418WHQ7_9PROT</name>